<evidence type="ECO:0000313" key="1">
    <source>
        <dbReference type="EMBL" id="MBK1868135.1"/>
    </source>
</evidence>
<evidence type="ECO:0000313" key="2">
    <source>
        <dbReference type="Proteomes" id="UP000616151"/>
    </source>
</evidence>
<sequence length="284" mass="30783">MREEDRASELLRSAKLALERQGHATPALDARLLLQAAAGLTREAMIADPDRPVAADAAARFRTFIDRRLKGEPVSRILGDREFYGRVFTVTPATLDPRPDTETLIDAALTFMPADRPCRFIDLGTGTGAIALTLLAERPLAEAVLTDISPQALAVARANAERLGVMARASFIEASWFAGIEGQFDLILSNPPYIPTAILPTLAPDVQDFDPRSALDGGPDGLGPYREIAARALSFLAPQGRVIVEIGEGQALEIEDIFKAFRLVPESRWKDLAGHVRCLGFTQA</sequence>
<reference evidence="1" key="1">
    <citation type="submission" date="2021-01" db="EMBL/GenBank/DDBJ databases">
        <authorList>
            <person name="Sun Q."/>
        </authorList>
    </citation>
    <scope>NUCLEOTIDE SEQUENCE</scope>
    <source>
        <strain evidence="1">YIM B02566</strain>
    </source>
</reference>
<dbReference type="EMBL" id="JAENHL010000007">
    <property type="protein sequence ID" value="MBK1868135.1"/>
    <property type="molecule type" value="Genomic_DNA"/>
</dbReference>
<comment type="caution">
    <text evidence="1">The sequence shown here is derived from an EMBL/GenBank/DDBJ whole genome shotgun (WGS) entry which is preliminary data.</text>
</comment>
<name>A0ACC5R6A1_9HYPH</name>
<protein>
    <submittedName>
        <fullName evidence="1">Peptide chain release factor N(5)-glutamine methyltransferase</fullName>
        <ecNumber evidence="1">2.1.1.297</ecNumber>
    </submittedName>
</protein>
<dbReference type="EC" id="2.1.1.297" evidence="1"/>
<accession>A0ACC5R6A1</accession>
<proteinExistence type="predicted"/>
<dbReference type="Proteomes" id="UP000616151">
    <property type="component" value="Unassembled WGS sequence"/>
</dbReference>
<keyword evidence="1" id="KW-0489">Methyltransferase</keyword>
<keyword evidence="1" id="KW-0808">Transferase</keyword>
<gene>
    <name evidence="1" type="primary">prmC</name>
    <name evidence="1" type="ORF">JHL16_17415</name>
</gene>
<organism evidence="1 2">
    <name type="scientific">Taklimakanibacter albus</name>
    <dbReference type="NCBI Taxonomy" id="2800327"/>
    <lineage>
        <taxon>Bacteria</taxon>
        <taxon>Pseudomonadati</taxon>
        <taxon>Pseudomonadota</taxon>
        <taxon>Alphaproteobacteria</taxon>
        <taxon>Hyphomicrobiales</taxon>
        <taxon>Aestuariivirgaceae</taxon>
        <taxon>Taklimakanibacter</taxon>
    </lineage>
</organism>
<keyword evidence="2" id="KW-1185">Reference proteome</keyword>